<keyword evidence="6" id="KW-0675">Receptor</keyword>
<evidence type="ECO:0000256" key="9">
    <source>
        <dbReference type="SAM" id="Phobius"/>
    </source>
</evidence>
<evidence type="ECO:0000256" key="7">
    <source>
        <dbReference type="ARBA" id="ARBA00023224"/>
    </source>
</evidence>
<name>A0A158RAQ8_THECL</name>
<keyword evidence="3 9" id="KW-1133">Transmembrane helix</keyword>
<accession>A0A158RAQ8</accession>
<dbReference type="PROSITE" id="PS50262">
    <property type="entry name" value="G_PROTEIN_RECEP_F1_2"/>
    <property type="match status" value="1"/>
</dbReference>
<gene>
    <name evidence="11" type="ORF">TCLT_LOCUS490</name>
</gene>
<dbReference type="STRING" id="103827.A0A158RAQ8"/>
<evidence type="ECO:0000256" key="4">
    <source>
        <dbReference type="ARBA" id="ARBA00023040"/>
    </source>
</evidence>
<evidence type="ECO:0000313" key="11">
    <source>
        <dbReference type="EMBL" id="VDM95478.1"/>
    </source>
</evidence>
<dbReference type="WBParaSite" id="TCLT_0000048901-mRNA-1">
    <property type="protein sequence ID" value="TCLT_0000048901-mRNA-1"/>
    <property type="gene ID" value="TCLT_0000048901"/>
</dbReference>
<keyword evidence="2 9" id="KW-0812">Transmembrane</keyword>
<evidence type="ECO:0000256" key="2">
    <source>
        <dbReference type="ARBA" id="ARBA00022692"/>
    </source>
</evidence>
<organism evidence="13">
    <name type="scientific">Thelazia callipaeda</name>
    <name type="common">Oriental eyeworm</name>
    <name type="synonym">Parasitic nematode</name>
    <dbReference type="NCBI Taxonomy" id="103827"/>
    <lineage>
        <taxon>Eukaryota</taxon>
        <taxon>Metazoa</taxon>
        <taxon>Ecdysozoa</taxon>
        <taxon>Nematoda</taxon>
        <taxon>Chromadorea</taxon>
        <taxon>Rhabditida</taxon>
        <taxon>Spirurina</taxon>
        <taxon>Spiruromorpha</taxon>
        <taxon>Thelazioidea</taxon>
        <taxon>Thelaziidae</taxon>
        <taxon>Thelazia</taxon>
    </lineage>
</organism>
<keyword evidence="7" id="KW-0807">Transducer</keyword>
<dbReference type="InterPro" id="IPR050125">
    <property type="entry name" value="GPCR_opsins"/>
</dbReference>
<dbReference type="InterPro" id="IPR017452">
    <property type="entry name" value="GPCR_Rhodpsn_7TM"/>
</dbReference>
<keyword evidence="4" id="KW-0297">G-protein coupled receptor</keyword>
<keyword evidence="12" id="KW-1185">Reference proteome</keyword>
<evidence type="ECO:0000256" key="6">
    <source>
        <dbReference type="ARBA" id="ARBA00023170"/>
    </source>
</evidence>
<dbReference type="AlphaFoldDB" id="A0A158RAQ8"/>
<dbReference type="InterPro" id="IPR000276">
    <property type="entry name" value="GPCR_Rhodpsn"/>
</dbReference>
<dbReference type="CDD" id="cd00637">
    <property type="entry name" value="7tm_classA_rhodopsin-like"/>
    <property type="match status" value="1"/>
</dbReference>
<dbReference type="GO" id="GO:0004930">
    <property type="term" value="F:G protein-coupled receptor activity"/>
    <property type="evidence" value="ECO:0007669"/>
    <property type="project" value="UniProtKB-KW"/>
</dbReference>
<dbReference type="GO" id="GO:0016020">
    <property type="term" value="C:membrane"/>
    <property type="evidence" value="ECO:0007669"/>
    <property type="project" value="UniProtKB-SubCell"/>
</dbReference>
<dbReference type="Proteomes" id="UP000276776">
    <property type="component" value="Unassembled WGS sequence"/>
</dbReference>
<evidence type="ECO:0000256" key="8">
    <source>
        <dbReference type="ARBA" id="ARBA00023305"/>
    </source>
</evidence>
<dbReference type="OrthoDB" id="5864106at2759"/>
<sequence>MELLMSIMMMAIERIITLRFSRQMILTMSHMLKFVAVLWIISLCLALPTLTNNIPVKLYKFRYVCDIDSKTPMLYPIVRLLIFAGCLLICLICFAAFSSMFWLVSREYPRELNSSPSNSSERLPQATTASSCKLGQNLNLVKLVFLLLILFIFFDGPYIILNFYTQLRNSKELFEEDCFFETGPNVDSVLTLLRFVFPLVAPLVITIELHVDIRESCLHQKLSSAMRFLLLSVKRYE</sequence>
<evidence type="ECO:0000259" key="10">
    <source>
        <dbReference type="PROSITE" id="PS50262"/>
    </source>
</evidence>
<reference evidence="13" key="1">
    <citation type="submission" date="2016-04" db="UniProtKB">
        <authorList>
            <consortium name="WormBaseParasite"/>
        </authorList>
    </citation>
    <scope>IDENTIFICATION</scope>
</reference>
<keyword evidence="8" id="KW-0844">Vision</keyword>
<evidence type="ECO:0000256" key="1">
    <source>
        <dbReference type="ARBA" id="ARBA00004141"/>
    </source>
</evidence>
<keyword evidence="5 9" id="KW-0472">Membrane</keyword>
<feature type="transmembrane region" description="Helical" evidence="9">
    <location>
        <begin position="77"/>
        <end position="104"/>
    </location>
</feature>
<reference evidence="11 12" key="2">
    <citation type="submission" date="2018-11" db="EMBL/GenBank/DDBJ databases">
        <authorList>
            <consortium name="Pathogen Informatics"/>
        </authorList>
    </citation>
    <scope>NUCLEOTIDE SEQUENCE [LARGE SCALE GENOMIC DNA]</scope>
</reference>
<keyword evidence="8" id="KW-0716">Sensory transduction</keyword>
<dbReference type="EMBL" id="UYYF01000035">
    <property type="protein sequence ID" value="VDM95478.1"/>
    <property type="molecule type" value="Genomic_DNA"/>
</dbReference>
<evidence type="ECO:0000313" key="12">
    <source>
        <dbReference type="Proteomes" id="UP000276776"/>
    </source>
</evidence>
<dbReference type="Pfam" id="PF00001">
    <property type="entry name" value="7tm_1"/>
    <property type="match status" value="1"/>
</dbReference>
<proteinExistence type="predicted"/>
<evidence type="ECO:0000313" key="13">
    <source>
        <dbReference type="WBParaSite" id="TCLT_0000048901-mRNA-1"/>
    </source>
</evidence>
<comment type="subcellular location">
    <subcellularLocation>
        <location evidence="1">Membrane</location>
        <topology evidence="1">Multi-pass membrane protein</topology>
    </subcellularLocation>
</comment>
<feature type="transmembrane region" description="Helical" evidence="9">
    <location>
        <begin position="143"/>
        <end position="164"/>
    </location>
</feature>
<protein>
    <submittedName>
        <fullName evidence="13">G_PROTEIN_RECEP_F1_2 domain-containing protein</fullName>
    </submittedName>
</protein>
<dbReference type="SUPFAM" id="SSF81321">
    <property type="entry name" value="Family A G protein-coupled receptor-like"/>
    <property type="match status" value="1"/>
</dbReference>
<feature type="domain" description="G-protein coupled receptors family 1 profile" evidence="10">
    <location>
        <begin position="1"/>
        <end position="205"/>
    </location>
</feature>
<dbReference type="GO" id="GO:0007601">
    <property type="term" value="P:visual perception"/>
    <property type="evidence" value="ECO:0007669"/>
    <property type="project" value="UniProtKB-KW"/>
</dbReference>
<evidence type="ECO:0000256" key="5">
    <source>
        <dbReference type="ARBA" id="ARBA00023136"/>
    </source>
</evidence>
<dbReference type="Gene3D" id="1.20.1070.10">
    <property type="entry name" value="Rhodopsin 7-helix transmembrane proteins"/>
    <property type="match status" value="1"/>
</dbReference>
<evidence type="ECO:0000256" key="3">
    <source>
        <dbReference type="ARBA" id="ARBA00022989"/>
    </source>
</evidence>
<dbReference type="OMA" id="ELFEEDC"/>
<dbReference type="PANTHER" id="PTHR24240">
    <property type="entry name" value="OPSIN"/>
    <property type="match status" value="1"/>
</dbReference>